<dbReference type="OrthoDB" id="5874807at2759"/>
<evidence type="ECO:0000313" key="1">
    <source>
        <dbReference type="EMBL" id="EYC10610.1"/>
    </source>
</evidence>
<dbReference type="Proteomes" id="UP000024635">
    <property type="component" value="Unassembled WGS sequence"/>
</dbReference>
<keyword evidence="2" id="KW-1185">Reference proteome</keyword>
<dbReference type="AlphaFoldDB" id="A0A016U638"/>
<dbReference type="EMBL" id="JARK01001390">
    <property type="protein sequence ID" value="EYC10610.1"/>
    <property type="molecule type" value="Genomic_DNA"/>
</dbReference>
<accession>A0A016U638</accession>
<name>A0A016U638_9BILA</name>
<gene>
    <name evidence="1" type="primary">Acey_s0054.g2461</name>
    <name evidence="1" type="ORF">Y032_0054g2461</name>
</gene>
<reference evidence="2" key="1">
    <citation type="journal article" date="2015" name="Nat. Genet.">
        <title>The genome and transcriptome of the zoonotic hookworm Ancylostoma ceylanicum identify infection-specific gene families.</title>
        <authorList>
            <person name="Schwarz E.M."/>
            <person name="Hu Y."/>
            <person name="Antoshechkin I."/>
            <person name="Miller M.M."/>
            <person name="Sternberg P.W."/>
            <person name="Aroian R.V."/>
        </authorList>
    </citation>
    <scope>NUCLEOTIDE SEQUENCE</scope>
    <source>
        <strain evidence="2">HY135</strain>
    </source>
</reference>
<proteinExistence type="predicted"/>
<comment type="caution">
    <text evidence="1">The sequence shown here is derived from an EMBL/GenBank/DDBJ whole genome shotgun (WGS) entry which is preliminary data.</text>
</comment>
<protein>
    <submittedName>
        <fullName evidence="1">Uncharacterized protein</fullName>
    </submittedName>
</protein>
<organism evidence="1 2">
    <name type="scientific">Ancylostoma ceylanicum</name>
    <dbReference type="NCBI Taxonomy" id="53326"/>
    <lineage>
        <taxon>Eukaryota</taxon>
        <taxon>Metazoa</taxon>
        <taxon>Ecdysozoa</taxon>
        <taxon>Nematoda</taxon>
        <taxon>Chromadorea</taxon>
        <taxon>Rhabditida</taxon>
        <taxon>Rhabditina</taxon>
        <taxon>Rhabditomorpha</taxon>
        <taxon>Strongyloidea</taxon>
        <taxon>Ancylostomatidae</taxon>
        <taxon>Ancylostomatinae</taxon>
        <taxon>Ancylostoma</taxon>
    </lineage>
</organism>
<sequence length="84" mass="9407">MTSPRTIPGTKKFEQSAASASSFWKILILSGIQDKPAPVMADAWLSCLFAYLSTRYRRLREEGHYVTRPKSAKKPVAVECKEAC</sequence>
<evidence type="ECO:0000313" key="2">
    <source>
        <dbReference type="Proteomes" id="UP000024635"/>
    </source>
</evidence>